<name>A0A432WA73_9GAMM</name>
<dbReference type="Proteomes" id="UP000288293">
    <property type="component" value="Unassembled WGS sequence"/>
</dbReference>
<dbReference type="OrthoDB" id="319710at2"/>
<dbReference type="Pfam" id="PF01553">
    <property type="entry name" value="Acyltransferase"/>
    <property type="match status" value="1"/>
</dbReference>
<dbReference type="InterPro" id="IPR002123">
    <property type="entry name" value="Plipid/glycerol_acylTrfase"/>
</dbReference>
<reference evidence="3 4" key="1">
    <citation type="journal article" date="2011" name="Front. Microbiol.">
        <title>Genomic signatures of strain selection and enhancement in Bacillus atrophaeus var. globigii, a historical biowarfare simulant.</title>
        <authorList>
            <person name="Gibbons H.S."/>
            <person name="Broomall S.M."/>
            <person name="McNew L.A."/>
            <person name="Daligault H."/>
            <person name="Chapman C."/>
            <person name="Bruce D."/>
            <person name="Karavis M."/>
            <person name="Krepps M."/>
            <person name="McGregor P.A."/>
            <person name="Hong C."/>
            <person name="Park K.H."/>
            <person name="Akmal A."/>
            <person name="Feldman A."/>
            <person name="Lin J.S."/>
            <person name="Chang W.E."/>
            <person name="Higgs B.W."/>
            <person name="Demirev P."/>
            <person name="Lindquist J."/>
            <person name="Liem A."/>
            <person name="Fochler E."/>
            <person name="Read T.D."/>
            <person name="Tapia R."/>
            <person name="Johnson S."/>
            <person name="Bishop-Lilly K.A."/>
            <person name="Detter C."/>
            <person name="Han C."/>
            <person name="Sozhamannan S."/>
            <person name="Rosenzweig C.N."/>
            <person name="Skowronski E.W."/>
        </authorList>
    </citation>
    <scope>NUCLEOTIDE SEQUENCE [LARGE SCALE GENOMIC DNA]</scope>
    <source>
        <strain evidence="3 4">MLST1</strain>
    </source>
</reference>
<keyword evidence="1" id="KW-0472">Membrane</keyword>
<feature type="transmembrane region" description="Helical" evidence="1">
    <location>
        <begin position="12"/>
        <end position="35"/>
    </location>
</feature>
<proteinExistence type="predicted"/>
<accession>A0A432WA73</accession>
<dbReference type="RefSeq" id="WP_126803866.1">
    <property type="nucleotide sequence ID" value="NZ_PIPL01000001.1"/>
</dbReference>
<protein>
    <submittedName>
        <fullName evidence="3">Acyltransferase</fullName>
    </submittedName>
</protein>
<comment type="caution">
    <text evidence="3">The sequence shown here is derived from an EMBL/GenBank/DDBJ whole genome shotgun (WGS) entry which is preliminary data.</text>
</comment>
<dbReference type="GO" id="GO:0005886">
    <property type="term" value="C:plasma membrane"/>
    <property type="evidence" value="ECO:0007669"/>
    <property type="project" value="TreeGrafter"/>
</dbReference>
<keyword evidence="4" id="KW-1185">Reference proteome</keyword>
<dbReference type="EMBL" id="PIPL01000001">
    <property type="protein sequence ID" value="RUO27053.1"/>
    <property type="molecule type" value="Genomic_DNA"/>
</dbReference>
<dbReference type="GO" id="GO:0016746">
    <property type="term" value="F:acyltransferase activity"/>
    <property type="evidence" value="ECO:0007669"/>
    <property type="project" value="UniProtKB-KW"/>
</dbReference>
<evidence type="ECO:0000256" key="1">
    <source>
        <dbReference type="SAM" id="Phobius"/>
    </source>
</evidence>
<dbReference type="PANTHER" id="PTHR10983">
    <property type="entry name" value="1-ACYLGLYCEROL-3-PHOSPHATE ACYLTRANSFERASE-RELATED"/>
    <property type="match status" value="1"/>
</dbReference>
<feature type="domain" description="Phospholipid/glycerol acyltransferase" evidence="2">
    <location>
        <begin position="88"/>
        <end position="230"/>
    </location>
</feature>
<keyword evidence="1" id="KW-0812">Transmembrane</keyword>
<dbReference type="SMART" id="SM00563">
    <property type="entry name" value="PlsC"/>
    <property type="match status" value="1"/>
</dbReference>
<dbReference type="NCBIfam" id="NF010621">
    <property type="entry name" value="PRK14014.1"/>
    <property type="match status" value="1"/>
</dbReference>
<organism evidence="3 4">
    <name type="scientific">Aliidiomarina minuta</name>
    <dbReference type="NCBI Taxonomy" id="880057"/>
    <lineage>
        <taxon>Bacteria</taxon>
        <taxon>Pseudomonadati</taxon>
        <taxon>Pseudomonadota</taxon>
        <taxon>Gammaproteobacteria</taxon>
        <taxon>Alteromonadales</taxon>
        <taxon>Idiomarinaceae</taxon>
        <taxon>Aliidiomarina</taxon>
    </lineage>
</organism>
<dbReference type="CDD" id="cd07990">
    <property type="entry name" value="LPLAT_LCLAT1-like"/>
    <property type="match status" value="1"/>
</dbReference>
<keyword evidence="3" id="KW-0012">Acyltransferase</keyword>
<keyword evidence="3" id="KW-0808">Transferase</keyword>
<keyword evidence="1" id="KW-1133">Transmembrane helix</keyword>
<dbReference type="AlphaFoldDB" id="A0A432WA73"/>
<dbReference type="SUPFAM" id="SSF69593">
    <property type="entry name" value="Glycerol-3-phosphate (1)-acyltransferase"/>
    <property type="match status" value="1"/>
</dbReference>
<evidence type="ECO:0000313" key="4">
    <source>
        <dbReference type="Proteomes" id="UP000288293"/>
    </source>
</evidence>
<sequence>MLYFLPAPLKIIINFLWGSFITAGIALLIITLGIFKIIPIPAWRRFISSIANFLFRLWGRGVSAMFSLTQKTKWQVEGGVELYRDRWYMIMVNHLSWVDILVLMKLAKSDMPMPRFFLKKELFWVPFIGVGCWVLDMPFMKRYSRQQLEKKPHLKGKDIETTRKSCEKFRDIPTTVINFCEGTRFNEKKKEQKKSPFQHLLPPKAGGTAFTLQAMRGQFDAILDITIVYPDRHPNRPLVLDFLAGRLRHIHLHIDALPSTDDLCGDYFNDEAFREHFQHWLNQRWEIKDKRIESILQHHAQAADPQRPAA</sequence>
<dbReference type="PANTHER" id="PTHR10983:SF15">
    <property type="entry name" value="ACYLTRANSFERASE YIHG-RELATED"/>
    <property type="match status" value="1"/>
</dbReference>
<evidence type="ECO:0000313" key="3">
    <source>
        <dbReference type="EMBL" id="RUO27053.1"/>
    </source>
</evidence>
<gene>
    <name evidence="3" type="ORF">CWE09_10290</name>
</gene>
<evidence type="ECO:0000259" key="2">
    <source>
        <dbReference type="SMART" id="SM00563"/>
    </source>
</evidence>